<dbReference type="InterPro" id="IPR007461">
    <property type="entry name" value="Ysc84_actin-binding"/>
</dbReference>
<reference evidence="3" key="1">
    <citation type="submission" date="2020-03" db="EMBL/GenBank/DDBJ databases">
        <title>Draft Genome Sequence of Cylindrodendrum hubeiense.</title>
        <authorList>
            <person name="Buettner E."/>
            <person name="Kellner H."/>
        </authorList>
    </citation>
    <scope>NUCLEOTIDE SEQUENCE</scope>
    <source>
        <strain evidence="3">IHI 201604</strain>
    </source>
</reference>
<feature type="compositionally biased region" description="Polar residues" evidence="1">
    <location>
        <begin position="55"/>
        <end position="65"/>
    </location>
</feature>
<feature type="compositionally biased region" description="Basic and acidic residues" evidence="1">
    <location>
        <begin position="917"/>
        <end position="933"/>
    </location>
</feature>
<feature type="region of interest" description="Disordered" evidence="1">
    <location>
        <begin position="835"/>
        <end position="981"/>
    </location>
</feature>
<accession>A0A9P5LJG5</accession>
<feature type="compositionally biased region" description="Low complexity" evidence="1">
    <location>
        <begin position="69"/>
        <end position="85"/>
    </location>
</feature>
<feature type="region of interest" description="Disordered" evidence="1">
    <location>
        <begin position="45"/>
        <end position="89"/>
    </location>
</feature>
<protein>
    <recommendedName>
        <fullName evidence="2">Ysc84 actin-binding domain-containing protein</fullName>
    </recommendedName>
</protein>
<feature type="compositionally biased region" description="Low complexity" evidence="1">
    <location>
        <begin position="323"/>
        <end position="364"/>
    </location>
</feature>
<evidence type="ECO:0000313" key="4">
    <source>
        <dbReference type="Proteomes" id="UP000722485"/>
    </source>
</evidence>
<dbReference type="AlphaFoldDB" id="A0A9P5LJG5"/>
<keyword evidence="4" id="KW-1185">Reference proteome</keyword>
<gene>
    <name evidence="3" type="ORF">G7Z17_g3319</name>
</gene>
<feature type="region of interest" description="Disordered" evidence="1">
    <location>
        <begin position="1"/>
        <end position="33"/>
    </location>
</feature>
<dbReference type="Pfam" id="PF04366">
    <property type="entry name" value="Ysc84"/>
    <property type="match status" value="1"/>
</dbReference>
<comment type="caution">
    <text evidence="3">The sequence shown here is derived from an EMBL/GenBank/DDBJ whole genome shotgun (WGS) entry which is preliminary data.</text>
</comment>
<evidence type="ECO:0000259" key="2">
    <source>
        <dbReference type="Pfam" id="PF04366"/>
    </source>
</evidence>
<feature type="compositionally biased region" description="Basic and acidic residues" evidence="1">
    <location>
        <begin position="1105"/>
        <end position="1139"/>
    </location>
</feature>
<dbReference type="Proteomes" id="UP000722485">
    <property type="component" value="Unassembled WGS sequence"/>
</dbReference>
<feature type="region of interest" description="Disordered" evidence="1">
    <location>
        <begin position="323"/>
        <end position="379"/>
    </location>
</feature>
<feature type="region of interest" description="Disordered" evidence="1">
    <location>
        <begin position="224"/>
        <end position="277"/>
    </location>
</feature>
<feature type="compositionally biased region" description="Basic and acidic residues" evidence="1">
    <location>
        <begin position="1028"/>
        <end position="1059"/>
    </location>
</feature>
<feature type="domain" description="Ysc84 actin-binding" evidence="2">
    <location>
        <begin position="598"/>
        <end position="724"/>
    </location>
</feature>
<feature type="compositionally biased region" description="Basic and acidic residues" evidence="1">
    <location>
        <begin position="1"/>
        <end position="16"/>
    </location>
</feature>
<evidence type="ECO:0000313" key="3">
    <source>
        <dbReference type="EMBL" id="KAF7553849.1"/>
    </source>
</evidence>
<feature type="compositionally biased region" description="Low complexity" evidence="1">
    <location>
        <begin position="243"/>
        <end position="256"/>
    </location>
</feature>
<proteinExistence type="predicted"/>
<feature type="region of interest" description="Disordered" evidence="1">
    <location>
        <begin position="399"/>
        <end position="424"/>
    </location>
</feature>
<name>A0A9P5LJG5_9HYPO</name>
<feature type="compositionally biased region" description="Basic and acidic residues" evidence="1">
    <location>
        <begin position="1199"/>
        <end position="1214"/>
    </location>
</feature>
<dbReference type="PANTHER" id="PTHR15629">
    <property type="entry name" value="SH3YL1 PROTEIN"/>
    <property type="match status" value="1"/>
</dbReference>
<dbReference type="EMBL" id="JAANBB010000040">
    <property type="protein sequence ID" value="KAF7553849.1"/>
    <property type="molecule type" value="Genomic_DNA"/>
</dbReference>
<dbReference type="OrthoDB" id="443981at2759"/>
<dbReference type="GO" id="GO:0035091">
    <property type="term" value="F:phosphatidylinositol binding"/>
    <property type="evidence" value="ECO:0007669"/>
    <property type="project" value="TreeGrafter"/>
</dbReference>
<feature type="compositionally biased region" description="Polar residues" evidence="1">
    <location>
        <begin position="1217"/>
        <end position="1228"/>
    </location>
</feature>
<sequence>MGEGATPRDQDRRDGACCDDGQSSLGDYDHCDHYDRHGRYGRYHCGRREEVQHQPELQQQGNSSHGHAGQRQQKEQQAQQQARGGRPSHEDDLVAILLGKTIVAIALQLHHSAPLPCPTHLLRTPPSGSPVFPLSSHPILAFAYAVPELSPPSVPTLRAAPTSPSRVTHAHTFALLLCLSACWGWLADRFSPSPHYFHLLLPGPRSQVPMTSIAPWHMAHLQPHPPSFSSPSPSPSPSPSISPSPSHASASAGHSANLCARPNAGAHQANGHDRDRHGLSLCHSQGFRAPAYTISTSSALKPAFPSPCPPDYNTVASASASVITPSSSSNFSPAVSAPSRTLTVTNPTSTTATTTTATASSSSSPLPPSPPLPSFRASFNRHSYRSNNNVDLSNNASTATGIRQPPSLPVLSVVPPPGQHRGDGETRRLTMQRVSGFLPAWDKRTSGTRNGLFGWSSNRTSTGPSSISSTSALAKINTAAANANARINLNGRIQRETFWPAALDGECDKAARILKSFSTDGYLAPVEDNEDQPLSDEPQTPIQITKKIPRRIIQNAAGIAIFTCMRSGLWMTGSGGSGILIARKSDGTWSPPSGIMLHTPTLSFIIGVDIYDCVLVINNLAALESITKPRVTLGEDVGLTSGPLVSLDSDESHIRWKDLGNTVLTYMKARGQSQSVNLNGCILAERGNENERFYASSVSQMDILAGNVSRNVEETRPLFEVIKMAEGRTDYDSVVIDKIAIEPAPGDAMIATPQSSTPVSPRNAFGIPSLDDPDPYGVLALEMAGLEIREAGSRLRPTSSQFDFNPAPTSPAFSKFNRQSIDTYVTKSNRGSFMSARTVKSQMTDAGTQTDVGTTPETSPSPGRSEDGYGRSSPTQIPEVTEEEEEVDYTKVDLTPLRNISGPHTPVSATSEGSTAVEHDTLKNDALKHDAPKVDQASSTDDSDEASSNYDNDENDKTSRDTENDDELDVSEDDEEEPVVFEVAAVQPARTQAVASRVVHVKGNMVTIPKRIPPPLPMRSPARTSRSSKTEIGDVSHLKSPLRQDFDDSEIKSDDESQSKARSSPFLKPIEVKIVSAKVEKTKPASVNSDEDKSDSEAEFFLAAEEPKTDAIKPKEETKTDDAKIEARPIETKTSKDQEPSLSVPQLEHSDSSDSLSKKRSSSIYAGANEDQWSLDGSSLATPTSDRPYSVIDDVAEDETPRKAEKYDELEKMGSEATPNATNTIKVA</sequence>
<feature type="compositionally biased region" description="Polar residues" evidence="1">
    <location>
        <begin position="838"/>
        <end position="862"/>
    </location>
</feature>
<feature type="compositionally biased region" description="Polar residues" evidence="1">
    <location>
        <begin position="1171"/>
        <end position="1187"/>
    </location>
</feature>
<feature type="compositionally biased region" description="Pro residues" evidence="1">
    <location>
        <begin position="224"/>
        <end position="242"/>
    </location>
</feature>
<dbReference type="InterPro" id="IPR051702">
    <property type="entry name" value="SH3_domain_YSC84-like"/>
</dbReference>
<dbReference type="CDD" id="cd11524">
    <property type="entry name" value="SYLF"/>
    <property type="match status" value="1"/>
</dbReference>
<evidence type="ECO:0000256" key="1">
    <source>
        <dbReference type="SAM" id="MobiDB-lite"/>
    </source>
</evidence>
<organism evidence="3 4">
    <name type="scientific">Cylindrodendrum hubeiense</name>
    <dbReference type="NCBI Taxonomy" id="595255"/>
    <lineage>
        <taxon>Eukaryota</taxon>
        <taxon>Fungi</taxon>
        <taxon>Dikarya</taxon>
        <taxon>Ascomycota</taxon>
        <taxon>Pezizomycotina</taxon>
        <taxon>Sordariomycetes</taxon>
        <taxon>Hypocreomycetidae</taxon>
        <taxon>Hypocreales</taxon>
        <taxon>Nectriaceae</taxon>
        <taxon>Cylindrodendrum</taxon>
    </lineage>
</organism>
<feature type="compositionally biased region" description="Acidic residues" evidence="1">
    <location>
        <begin position="963"/>
        <end position="979"/>
    </location>
</feature>
<dbReference type="PANTHER" id="PTHR15629:SF8">
    <property type="entry name" value="DUF500 DOMAIN PROTEIN (AFU_ORTHOLOGUE AFUA_5G07310)"/>
    <property type="match status" value="1"/>
</dbReference>
<feature type="region of interest" description="Disordered" evidence="1">
    <location>
        <begin position="1003"/>
        <end position="1228"/>
    </location>
</feature>